<dbReference type="InterPro" id="IPR036388">
    <property type="entry name" value="WH-like_DNA-bd_sf"/>
</dbReference>
<evidence type="ECO:0000256" key="1">
    <source>
        <dbReference type="SAM" id="MobiDB-lite"/>
    </source>
</evidence>
<evidence type="ECO:0000259" key="3">
    <source>
        <dbReference type="Pfam" id="PF04545"/>
    </source>
</evidence>
<reference evidence="4 5" key="1">
    <citation type="journal article" date="2018" name="J. Microbiol.">
        <title>Baekduia soli gen. nov., sp. nov., a novel bacterium isolated from the soil of Baekdu Mountain and proposal of a novel family name, Baekduiaceae fam. nov.</title>
        <authorList>
            <person name="An D.S."/>
            <person name="Siddiqi M.Z."/>
            <person name="Kim K.H."/>
            <person name="Yu H.S."/>
            <person name="Im W.T."/>
        </authorList>
    </citation>
    <scope>NUCLEOTIDE SEQUENCE [LARGE SCALE GENOMIC DNA]</scope>
    <source>
        <strain evidence="4 5">BR7-21</strain>
    </source>
</reference>
<keyword evidence="2" id="KW-1133">Transmembrane helix</keyword>
<dbReference type="OrthoDB" id="5242667at2"/>
<dbReference type="InterPro" id="IPR007630">
    <property type="entry name" value="RNA_pol_sigma70_r4"/>
</dbReference>
<dbReference type="GO" id="GO:0006352">
    <property type="term" value="P:DNA-templated transcription initiation"/>
    <property type="evidence" value="ECO:0007669"/>
    <property type="project" value="InterPro"/>
</dbReference>
<organism evidence="4 5">
    <name type="scientific">Baekduia soli</name>
    <dbReference type="NCBI Taxonomy" id="496014"/>
    <lineage>
        <taxon>Bacteria</taxon>
        <taxon>Bacillati</taxon>
        <taxon>Actinomycetota</taxon>
        <taxon>Thermoleophilia</taxon>
        <taxon>Solirubrobacterales</taxon>
        <taxon>Baekduiaceae</taxon>
        <taxon>Baekduia</taxon>
    </lineage>
</organism>
<protein>
    <recommendedName>
        <fullName evidence="3">RNA polymerase sigma-70 region 4 domain-containing protein</fullName>
    </recommendedName>
</protein>
<dbReference type="GO" id="GO:0003700">
    <property type="term" value="F:DNA-binding transcription factor activity"/>
    <property type="evidence" value="ECO:0007669"/>
    <property type="project" value="InterPro"/>
</dbReference>
<proteinExistence type="predicted"/>
<feature type="transmembrane region" description="Helical" evidence="2">
    <location>
        <begin position="164"/>
        <end position="184"/>
    </location>
</feature>
<dbReference type="Gene3D" id="1.10.10.10">
    <property type="entry name" value="Winged helix-like DNA-binding domain superfamily/Winged helix DNA-binding domain"/>
    <property type="match status" value="1"/>
</dbReference>
<keyword evidence="5" id="KW-1185">Reference proteome</keyword>
<dbReference type="InterPro" id="IPR013324">
    <property type="entry name" value="RNA_pol_sigma_r3/r4-like"/>
</dbReference>
<evidence type="ECO:0000256" key="2">
    <source>
        <dbReference type="SAM" id="Phobius"/>
    </source>
</evidence>
<dbReference type="Pfam" id="PF04545">
    <property type="entry name" value="Sigma70_r4"/>
    <property type="match status" value="1"/>
</dbReference>
<dbReference type="SUPFAM" id="SSF88659">
    <property type="entry name" value="Sigma3 and sigma4 domains of RNA polymerase sigma factors"/>
    <property type="match status" value="1"/>
</dbReference>
<gene>
    <name evidence="4" type="ORF">FSW04_16960</name>
</gene>
<name>A0A5B8U7J1_9ACTN</name>
<accession>A0A5B8U7J1</accession>
<dbReference type="EMBL" id="CP042430">
    <property type="protein sequence ID" value="QEC49099.1"/>
    <property type="molecule type" value="Genomic_DNA"/>
</dbReference>
<dbReference type="Proteomes" id="UP000321805">
    <property type="component" value="Chromosome"/>
</dbReference>
<sequence length="332" mass="34155">MEVPDDSDGSSGSLLRRMAPFSELPADQKAVLQLVLRQGRTYDEIGGLLRISPEAVRERALTALGAIGPAEMTDLDGDRQDEIGDYLLGQQSASQRAATRALLQDSAPARSWARQVAGELRSAGVGGDQALPDIAADPEEVDEAFGALEARHRARAEHERSSRWGGALLLVGLGLIVAVAILLLTGTLGGGDKGDSGSVASTPTAADTTTTSTTTGASVEAQINLNPPAGSSSAALGVANVVSQDGKRALAVVGQKLAASGHYVLWLRNGTKVKFLGFFPPVTGSGSSKGRLQGLVAAPSDLASYTEILVSREPGSKPTRPTAVVLTGKLTG</sequence>
<evidence type="ECO:0000313" key="4">
    <source>
        <dbReference type="EMBL" id="QEC49099.1"/>
    </source>
</evidence>
<keyword evidence="2" id="KW-0472">Membrane</keyword>
<keyword evidence="2" id="KW-0812">Transmembrane</keyword>
<feature type="domain" description="RNA polymerase sigma-70 region 4" evidence="3">
    <location>
        <begin position="22"/>
        <end position="64"/>
    </location>
</feature>
<dbReference type="KEGG" id="bsol:FSW04_16960"/>
<feature type="region of interest" description="Disordered" evidence="1">
    <location>
        <begin position="193"/>
        <end position="218"/>
    </location>
</feature>
<evidence type="ECO:0000313" key="5">
    <source>
        <dbReference type="Proteomes" id="UP000321805"/>
    </source>
</evidence>
<dbReference type="AlphaFoldDB" id="A0A5B8U7J1"/>
<feature type="compositionally biased region" description="Low complexity" evidence="1">
    <location>
        <begin position="196"/>
        <end position="218"/>
    </location>
</feature>